<organism evidence="2 3">
    <name type="scientific">Popillia japonica</name>
    <name type="common">Japanese beetle</name>
    <dbReference type="NCBI Taxonomy" id="7064"/>
    <lineage>
        <taxon>Eukaryota</taxon>
        <taxon>Metazoa</taxon>
        <taxon>Ecdysozoa</taxon>
        <taxon>Arthropoda</taxon>
        <taxon>Hexapoda</taxon>
        <taxon>Insecta</taxon>
        <taxon>Pterygota</taxon>
        <taxon>Neoptera</taxon>
        <taxon>Endopterygota</taxon>
        <taxon>Coleoptera</taxon>
        <taxon>Polyphaga</taxon>
        <taxon>Scarabaeiformia</taxon>
        <taxon>Scarabaeidae</taxon>
        <taxon>Rutelinae</taxon>
        <taxon>Popillia</taxon>
    </lineage>
</organism>
<name>A0AAW1MZU8_POPJA</name>
<reference evidence="2 3" key="1">
    <citation type="journal article" date="2024" name="BMC Genomics">
        <title>De novo assembly and annotation of Popillia japonica's genome with initial clues to its potential as an invasive pest.</title>
        <authorList>
            <person name="Cucini C."/>
            <person name="Boschi S."/>
            <person name="Funari R."/>
            <person name="Cardaioli E."/>
            <person name="Iannotti N."/>
            <person name="Marturano G."/>
            <person name="Paoli F."/>
            <person name="Bruttini M."/>
            <person name="Carapelli A."/>
            <person name="Frati F."/>
            <person name="Nardi F."/>
        </authorList>
    </citation>
    <scope>NUCLEOTIDE SEQUENCE [LARGE SCALE GENOMIC DNA]</scope>
    <source>
        <strain evidence="2">DMR45628</strain>
    </source>
</reference>
<dbReference type="Proteomes" id="UP001458880">
    <property type="component" value="Unassembled WGS sequence"/>
</dbReference>
<feature type="compositionally biased region" description="Basic and acidic residues" evidence="1">
    <location>
        <begin position="1"/>
        <end position="14"/>
    </location>
</feature>
<evidence type="ECO:0000313" key="2">
    <source>
        <dbReference type="EMBL" id="KAK9752013.1"/>
    </source>
</evidence>
<sequence>MSAETKTKDVRDELFNESQACRPRKSNDSRLFPDENFDRVDVGTKASVSDSKNYVVQRFPTKNNEIFMSVGWKRTDSGGYECFLEYLLYTVNDII</sequence>
<comment type="caution">
    <text evidence="2">The sequence shown here is derived from an EMBL/GenBank/DDBJ whole genome shotgun (WGS) entry which is preliminary data.</text>
</comment>
<feature type="region of interest" description="Disordered" evidence="1">
    <location>
        <begin position="1"/>
        <end position="32"/>
    </location>
</feature>
<dbReference type="EMBL" id="JASPKY010000024">
    <property type="protein sequence ID" value="KAK9752013.1"/>
    <property type="molecule type" value="Genomic_DNA"/>
</dbReference>
<protein>
    <submittedName>
        <fullName evidence="2">Uncharacterized protein</fullName>
    </submittedName>
</protein>
<evidence type="ECO:0000313" key="3">
    <source>
        <dbReference type="Proteomes" id="UP001458880"/>
    </source>
</evidence>
<keyword evidence="3" id="KW-1185">Reference proteome</keyword>
<proteinExistence type="predicted"/>
<evidence type="ECO:0000256" key="1">
    <source>
        <dbReference type="SAM" id="MobiDB-lite"/>
    </source>
</evidence>
<dbReference type="AlphaFoldDB" id="A0AAW1MZU8"/>
<accession>A0AAW1MZU8</accession>
<gene>
    <name evidence="2" type="ORF">QE152_g4585</name>
</gene>